<keyword evidence="1" id="KW-1133">Transmembrane helix</keyword>
<evidence type="ECO:0000313" key="2">
    <source>
        <dbReference type="EMBL" id="OQS05867.1"/>
    </source>
</evidence>
<feature type="transmembrane region" description="Helical" evidence="1">
    <location>
        <begin position="301"/>
        <end position="329"/>
    </location>
</feature>
<feature type="transmembrane region" description="Helical" evidence="1">
    <location>
        <begin position="410"/>
        <end position="428"/>
    </location>
</feature>
<protein>
    <recommendedName>
        <fullName evidence="4">Transmembrane protein</fullName>
    </recommendedName>
</protein>
<feature type="transmembrane region" description="Helical" evidence="1">
    <location>
        <begin position="478"/>
        <end position="501"/>
    </location>
</feature>
<evidence type="ECO:0000313" key="3">
    <source>
        <dbReference type="Proteomes" id="UP000243217"/>
    </source>
</evidence>
<feature type="transmembrane region" description="Helical" evidence="1">
    <location>
        <begin position="380"/>
        <end position="403"/>
    </location>
</feature>
<comment type="caution">
    <text evidence="2">The sequence shown here is derived from an EMBL/GenBank/DDBJ whole genome shotgun (WGS) entry which is preliminary data.</text>
</comment>
<accession>A0A1W0A6F5</accession>
<dbReference type="AlphaFoldDB" id="A0A1W0A6F5"/>
<reference evidence="2 3" key="1">
    <citation type="journal article" date="2014" name="Genome Biol. Evol.">
        <title>The secreted proteins of Achlya hypogyna and Thraustotheca clavata identify the ancestral oomycete secretome and reveal gene acquisitions by horizontal gene transfer.</title>
        <authorList>
            <person name="Misner I."/>
            <person name="Blouin N."/>
            <person name="Leonard G."/>
            <person name="Richards T.A."/>
            <person name="Lane C.E."/>
        </authorList>
    </citation>
    <scope>NUCLEOTIDE SEQUENCE [LARGE SCALE GENOMIC DNA]</scope>
    <source>
        <strain evidence="2 3">ATCC 34112</strain>
    </source>
</reference>
<evidence type="ECO:0008006" key="4">
    <source>
        <dbReference type="Google" id="ProtNLM"/>
    </source>
</evidence>
<dbReference type="Proteomes" id="UP000243217">
    <property type="component" value="Unassembled WGS sequence"/>
</dbReference>
<organism evidence="2 3">
    <name type="scientific">Thraustotheca clavata</name>
    <dbReference type="NCBI Taxonomy" id="74557"/>
    <lineage>
        <taxon>Eukaryota</taxon>
        <taxon>Sar</taxon>
        <taxon>Stramenopiles</taxon>
        <taxon>Oomycota</taxon>
        <taxon>Saprolegniomycetes</taxon>
        <taxon>Saprolegniales</taxon>
        <taxon>Achlyaceae</taxon>
        <taxon>Thraustotheca</taxon>
    </lineage>
</organism>
<dbReference type="EMBL" id="JNBS01000408">
    <property type="protein sequence ID" value="OQS05867.1"/>
    <property type="molecule type" value="Genomic_DNA"/>
</dbReference>
<name>A0A1W0A6F5_9STRA</name>
<keyword evidence="1" id="KW-0812">Transmembrane</keyword>
<keyword evidence="1" id="KW-0472">Membrane</keyword>
<dbReference type="OrthoDB" id="76924at2759"/>
<sequence>MSHNSWRHGYILLRRLLSCVCTLFVVHIEYRATVDNRSVLAGALLPAEPSNAYTSPLIMPFLKMLINAEKHPLVPLNGSTTYIYMDRDNQTNIQFLSSCYEQLPGDTIYSSGYLNQLLEYLLAFPLNNSYVVIDCQYTGRITQDTTALKVYTLDYTQTTFTTFFLQTMTISRPSKYRQAACGTATIASISLDLIDEQDMTIKSTKTLNEMYTTLVGVDFPYEISSPFKVAILKDKAKETGAWDAYISNEVISLQGTEGIYRTAVDSQGNYDYYVWDLPSNPIEFASIIQYINASHSKDSYAWLRLLIGVGITLNIVITLLVAMLTSFHLYIGQQVIWVPDLFPCIQHRVILRALLCGCVLWITDWWHIFEWSLAETNARLGLTGTFVLSNIAIADVIMVSLAIFTSVAHLLNVCIGLEVVLLIMYGCYECRVEITETMGLCRNSTDEYAYANFQQNTFVTDGNGMGLWAYHENNQTQYFVIITAFTWWLLGVSLTCIYVILLKVFEIYEQKSSLGWQNIQVKSAGRRRSSIRNSLIKVAVGPRITLQDSLPNTTLTTWCKRSLLYSPYIKDDLRVASQVERSTRCLIGNIFGLVADFEDEDFHGHISISPIWLLGYVVLNKRWLIAISDYPRWLLNVLFQHNIFRVYGYHITEATPAPYKERVPYIDDLKAKDRVNLTLFPLT</sequence>
<evidence type="ECO:0000256" key="1">
    <source>
        <dbReference type="SAM" id="Phobius"/>
    </source>
</evidence>
<proteinExistence type="predicted"/>
<feature type="transmembrane region" description="Helical" evidence="1">
    <location>
        <begin position="349"/>
        <end position="368"/>
    </location>
</feature>
<gene>
    <name evidence="2" type="ORF">THRCLA_20510</name>
</gene>
<keyword evidence="3" id="KW-1185">Reference proteome</keyword>